<dbReference type="SUPFAM" id="SSF81296">
    <property type="entry name" value="E set domains"/>
    <property type="match status" value="1"/>
</dbReference>
<feature type="domain" description="Sulphur oxidation protein SoxZ" evidence="1">
    <location>
        <begin position="2"/>
        <end position="58"/>
    </location>
</feature>
<dbReference type="EMBL" id="CDSC02000452">
    <property type="protein sequence ID" value="SEI02259.1"/>
    <property type="molecule type" value="Genomic_DNA"/>
</dbReference>
<evidence type="ECO:0000313" key="3">
    <source>
        <dbReference type="Proteomes" id="UP000198988"/>
    </source>
</evidence>
<protein>
    <submittedName>
        <fullName evidence="2">[weak similarity to] Sulphur oxidation proteinSoxZ</fullName>
    </submittedName>
</protein>
<accession>A0A1H6MKK7</accession>
<dbReference type="InterPro" id="IPR014880">
    <property type="entry name" value="SoxZ_dom"/>
</dbReference>
<sequence>MPHYVKSIKASLDGKTVFLAKTGFSVSEDPNFRFYVSSGKARNQLKIEVLDTESLKFVNDFSM</sequence>
<name>A0A1H6MKK7_9GAMM</name>
<gene>
    <name evidence="2" type="ORF">BAZSYMA_ACONTIG14770_0</name>
</gene>
<dbReference type="AlphaFoldDB" id="A0A1H6MKK7"/>
<dbReference type="InterPro" id="IPR014756">
    <property type="entry name" value="Ig_E-set"/>
</dbReference>
<evidence type="ECO:0000259" key="1">
    <source>
        <dbReference type="Pfam" id="PF08770"/>
    </source>
</evidence>
<organism evidence="2 3">
    <name type="scientific">Bathymodiolus azoricus thioautotrophic gill symbiont</name>
    <dbReference type="NCBI Taxonomy" id="235205"/>
    <lineage>
        <taxon>Bacteria</taxon>
        <taxon>Pseudomonadati</taxon>
        <taxon>Pseudomonadota</taxon>
        <taxon>Gammaproteobacteria</taxon>
        <taxon>sulfur-oxidizing symbionts</taxon>
    </lineage>
</organism>
<reference evidence="3" key="1">
    <citation type="submission" date="2016-06" db="EMBL/GenBank/DDBJ databases">
        <authorList>
            <person name="Petersen J."/>
            <person name="Sayavedra L."/>
        </authorList>
    </citation>
    <scope>NUCLEOTIDE SEQUENCE [LARGE SCALE GENOMIC DNA]</scope>
    <source>
        <strain evidence="3">BazSymA</strain>
    </source>
</reference>
<evidence type="ECO:0000313" key="2">
    <source>
        <dbReference type="EMBL" id="SEI02259.1"/>
    </source>
</evidence>
<dbReference type="Gene3D" id="2.60.40.10">
    <property type="entry name" value="Immunoglobulins"/>
    <property type="match status" value="1"/>
</dbReference>
<dbReference type="Pfam" id="PF08770">
    <property type="entry name" value="SoxZ"/>
    <property type="match status" value="1"/>
</dbReference>
<dbReference type="InterPro" id="IPR013783">
    <property type="entry name" value="Ig-like_fold"/>
</dbReference>
<proteinExistence type="predicted"/>
<dbReference type="Proteomes" id="UP000198988">
    <property type="component" value="Unassembled WGS sequence"/>
</dbReference>